<evidence type="ECO:0000313" key="10">
    <source>
        <dbReference type="RefSeq" id="XP_011040952.1"/>
    </source>
</evidence>
<name>A0AAJ6V4R1_POPEU</name>
<dbReference type="GO" id="GO:0003677">
    <property type="term" value="F:DNA binding"/>
    <property type="evidence" value="ECO:0007669"/>
    <property type="project" value="UniProtKB-KW"/>
</dbReference>
<evidence type="ECO:0000256" key="5">
    <source>
        <dbReference type="ARBA" id="ARBA00023163"/>
    </source>
</evidence>
<dbReference type="GO" id="GO:0006367">
    <property type="term" value="P:transcription initiation at RNA polymerase II promoter"/>
    <property type="evidence" value="ECO:0007669"/>
    <property type="project" value="InterPro"/>
</dbReference>
<evidence type="ECO:0000256" key="6">
    <source>
        <dbReference type="ARBA" id="ARBA00023242"/>
    </source>
</evidence>
<feature type="region of interest" description="Disordered" evidence="7">
    <location>
        <begin position="1"/>
        <end position="32"/>
    </location>
</feature>
<dbReference type="KEGG" id="peu:105137071"/>
<dbReference type="InterPro" id="IPR036388">
    <property type="entry name" value="WH-like_DNA-bd_sf"/>
</dbReference>
<gene>
    <name evidence="10" type="primary">LOC105137071</name>
</gene>
<dbReference type="FunFam" id="1.10.10.10:FF:000035">
    <property type="entry name" value="General transcription factor IIF subunit 2"/>
    <property type="match status" value="1"/>
</dbReference>
<dbReference type="InterPro" id="IPR036390">
    <property type="entry name" value="WH_DNA-bd_sf"/>
</dbReference>
<feature type="compositionally biased region" description="Low complexity" evidence="7">
    <location>
        <begin position="1"/>
        <end position="31"/>
    </location>
</feature>
<dbReference type="AlphaFoldDB" id="A0AAJ6V4R1"/>
<evidence type="ECO:0000313" key="9">
    <source>
        <dbReference type="Proteomes" id="UP000694918"/>
    </source>
</evidence>
<evidence type="ECO:0000256" key="4">
    <source>
        <dbReference type="ARBA" id="ARBA00023125"/>
    </source>
</evidence>
<comment type="subcellular location">
    <subcellularLocation>
        <location evidence="1">Nucleus</location>
    </subcellularLocation>
</comment>
<dbReference type="GeneID" id="105137071"/>
<dbReference type="Proteomes" id="UP000694918">
    <property type="component" value="Unplaced"/>
</dbReference>
<protein>
    <submittedName>
        <fullName evidence="10">General transcription factor IIF subunit 2-like</fullName>
    </submittedName>
</protein>
<dbReference type="CDD" id="cd07980">
    <property type="entry name" value="TFIIF_beta"/>
    <property type="match status" value="1"/>
</dbReference>
<dbReference type="InterPro" id="IPR040450">
    <property type="entry name" value="TFIIF_beta_HTH"/>
</dbReference>
<keyword evidence="4" id="KW-0238">DNA-binding</keyword>
<evidence type="ECO:0000256" key="2">
    <source>
        <dbReference type="ARBA" id="ARBA00009543"/>
    </source>
</evidence>
<accession>A0AAJ6V4R1</accession>
<dbReference type="InterPro" id="IPR003196">
    <property type="entry name" value="TFIIF_beta"/>
</dbReference>
<feature type="domain" description="TFIIF beta subunit HTH" evidence="8">
    <location>
        <begin position="216"/>
        <end position="279"/>
    </location>
</feature>
<comment type="similarity">
    <text evidence="2">Belongs to the TFIIF beta subunit family.</text>
</comment>
<dbReference type="RefSeq" id="XP_011040952.1">
    <property type="nucleotide sequence ID" value="XM_011042650.1"/>
</dbReference>
<proteinExistence type="inferred from homology"/>
<dbReference type="PANTHER" id="PTHR10445">
    <property type="entry name" value="GENERAL TRANSCRIPTION FACTOR IIF SUBUNIT 2"/>
    <property type="match status" value="1"/>
</dbReference>
<reference evidence="10" key="1">
    <citation type="submission" date="2025-08" db="UniProtKB">
        <authorList>
            <consortium name="RefSeq"/>
        </authorList>
    </citation>
    <scope>IDENTIFICATION</scope>
</reference>
<keyword evidence="5" id="KW-0804">Transcription</keyword>
<dbReference type="InterPro" id="IPR011039">
    <property type="entry name" value="TFIIF_interaction"/>
</dbReference>
<dbReference type="PANTHER" id="PTHR10445:SF2">
    <property type="entry name" value="TRANSCRIPTION INITIATION FACTOR IIF, BETA SUBUNIT"/>
    <property type="match status" value="1"/>
</dbReference>
<dbReference type="GO" id="GO:0005674">
    <property type="term" value="C:transcription factor TFIIF complex"/>
    <property type="evidence" value="ECO:0007669"/>
    <property type="project" value="InterPro"/>
</dbReference>
<feature type="region of interest" description="Disordered" evidence="7">
    <location>
        <begin position="265"/>
        <end position="288"/>
    </location>
</feature>
<keyword evidence="9" id="KW-1185">Reference proteome</keyword>
<dbReference type="Pfam" id="PF02270">
    <property type="entry name" value="TFIIF_beta"/>
    <property type="match status" value="1"/>
</dbReference>
<sequence length="288" mass="32397">MDDEASSSSSGNNNNNNNNNKNLTNDNNNKSPVLGGFLDASKAEKSVWLMKCPSIVSRFLRSQEHEGGDADASSPPVAKVIVSVDPLKSNDDDNSATEFTMEMAGTGPGDGLKSYSMEMSKDLVDMSVFSESSQGKLSVEGRILNKFDVRPHSENLENYRKICRERTKKYMVKSRQIKVIDNDTGSHMMPMPGMIISGLADKKKLPIKASDMKRTRRDRREMEGIMFKLFEKQPNWTLKQLIQETDQPEQFVKDMLKDLCVYNNKGSNQGSYELKPEYKKSNEEAALE</sequence>
<organism evidence="9 10">
    <name type="scientific">Populus euphratica</name>
    <name type="common">Euphrates poplar</name>
    <dbReference type="NCBI Taxonomy" id="75702"/>
    <lineage>
        <taxon>Eukaryota</taxon>
        <taxon>Viridiplantae</taxon>
        <taxon>Streptophyta</taxon>
        <taxon>Embryophyta</taxon>
        <taxon>Tracheophyta</taxon>
        <taxon>Spermatophyta</taxon>
        <taxon>Magnoliopsida</taxon>
        <taxon>eudicotyledons</taxon>
        <taxon>Gunneridae</taxon>
        <taxon>Pentapetalae</taxon>
        <taxon>rosids</taxon>
        <taxon>fabids</taxon>
        <taxon>Malpighiales</taxon>
        <taxon>Salicaceae</taxon>
        <taxon>Saliceae</taxon>
        <taxon>Populus</taxon>
    </lineage>
</organism>
<keyword evidence="6" id="KW-0539">Nucleus</keyword>
<evidence type="ECO:0000256" key="1">
    <source>
        <dbReference type="ARBA" id="ARBA00004123"/>
    </source>
</evidence>
<keyword evidence="3" id="KW-0805">Transcription regulation</keyword>
<evidence type="ECO:0000256" key="3">
    <source>
        <dbReference type="ARBA" id="ARBA00023015"/>
    </source>
</evidence>
<dbReference type="Gene3D" id="1.10.10.10">
    <property type="entry name" value="Winged helix-like DNA-binding domain superfamily/Winged helix DNA-binding domain"/>
    <property type="match status" value="1"/>
</dbReference>
<dbReference type="SUPFAM" id="SSF46785">
    <property type="entry name" value="Winged helix' DNA-binding domain"/>
    <property type="match status" value="1"/>
</dbReference>
<feature type="compositionally biased region" description="Basic and acidic residues" evidence="7">
    <location>
        <begin position="274"/>
        <end position="288"/>
    </location>
</feature>
<evidence type="ECO:0000256" key="7">
    <source>
        <dbReference type="SAM" id="MobiDB-lite"/>
    </source>
</evidence>
<dbReference type="SUPFAM" id="SSF50916">
    <property type="entry name" value="Rap30/74 interaction domains"/>
    <property type="match status" value="1"/>
</dbReference>
<evidence type="ECO:0000259" key="8">
    <source>
        <dbReference type="Pfam" id="PF02270"/>
    </source>
</evidence>